<protein>
    <submittedName>
        <fullName evidence="1">Uncharacterized protein</fullName>
    </submittedName>
</protein>
<dbReference type="EMBL" id="CM020618">
    <property type="protein sequence ID" value="KAK1861770.1"/>
    <property type="molecule type" value="Genomic_DNA"/>
</dbReference>
<name>A0ACC3BVL3_PYRYE</name>
<sequence length="416" mass="44319">MVKAATLGLPFEAWNTRMGRNCTESTASAVRTVYATGAAASPRSPVVGGVTAFWQGFSPKMVESASNGAVLMVAKKVLGDAGRSAGLHPMAAGILAGAGGVPMAPSPPPGGQAPTPSAEEPSLAGRASGRTSVTPAQQALMLELLAAGKTVTEIAAEAGVTRGVARHLKKTDGVSGRRGRPPFFEPEEEKLLSQCERAQALIGRGLTRDAFLSHCEKYILTLSKSRKDQAKTCFGGKTKPRKMFFELFVHRRPVLKRYRAGMLEQSRAENSRPDVAAKGFAGLELCYRDLDIQHGRQIINRDETHVRARDLLIEDRTSIVGTRDMDKPEIVSPSIGAAASGCTVAFTVPPSGIVAPYFCIVEGSSDGHAYVVVKEGGTSRYMPLVERLNDGAIVRRRQPAGLTKELLDALEKQLAV</sequence>
<evidence type="ECO:0000313" key="1">
    <source>
        <dbReference type="EMBL" id="KAK1861770.1"/>
    </source>
</evidence>
<keyword evidence="2" id="KW-1185">Reference proteome</keyword>
<organism evidence="1 2">
    <name type="scientific">Pyropia yezoensis</name>
    <name type="common">Susabi-nori</name>
    <name type="synonym">Porphyra yezoensis</name>
    <dbReference type="NCBI Taxonomy" id="2788"/>
    <lineage>
        <taxon>Eukaryota</taxon>
        <taxon>Rhodophyta</taxon>
        <taxon>Bangiophyceae</taxon>
        <taxon>Bangiales</taxon>
        <taxon>Bangiaceae</taxon>
        <taxon>Pyropia</taxon>
    </lineage>
</organism>
<reference evidence="1" key="1">
    <citation type="submission" date="2019-11" db="EMBL/GenBank/DDBJ databases">
        <title>Nori genome reveals adaptations in red seaweeds to the harsh intertidal environment.</title>
        <authorList>
            <person name="Wang D."/>
            <person name="Mao Y."/>
        </authorList>
    </citation>
    <scope>NUCLEOTIDE SEQUENCE</scope>
    <source>
        <tissue evidence="1">Gametophyte</tissue>
    </source>
</reference>
<evidence type="ECO:0000313" key="2">
    <source>
        <dbReference type="Proteomes" id="UP000798662"/>
    </source>
</evidence>
<comment type="caution">
    <text evidence="1">The sequence shown here is derived from an EMBL/GenBank/DDBJ whole genome shotgun (WGS) entry which is preliminary data.</text>
</comment>
<proteinExistence type="predicted"/>
<gene>
    <name evidence="1" type="ORF">I4F81_004350</name>
</gene>
<dbReference type="Proteomes" id="UP000798662">
    <property type="component" value="Chromosome 1"/>
</dbReference>
<accession>A0ACC3BVL3</accession>